<dbReference type="CDD" id="cd20736">
    <property type="entry name" value="PoNe_Nuclease"/>
    <property type="match status" value="1"/>
</dbReference>
<dbReference type="Pfam" id="PF02021">
    <property type="entry name" value="UPF0102"/>
    <property type="match status" value="1"/>
</dbReference>
<dbReference type="InterPro" id="IPR003509">
    <property type="entry name" value="UPF0102_YraN-like"/>
</dbReference>
<evidence type="ECO:0000313" key="1">
    <source>
        <dbReference type="EMBL" id="KKM85816.1"/>
    </source>
</evidence>
<comment type="caution">
    <text evidence="1">The sequence shown here is derived from an EMBL/GenBank/DDBJ whole genome shotgun (WGS) entry which is preliminary data.</text>
</comment>
<organism evidence="1">
    <name type="scientific">marine sediment metagenome</name>
    <dbReference type="NCBI Taxonomy" id="412755"/>
    <lineage>
        <taxon>unclassified sequences</taxon>
        <taxon>metagenomes</taxon>
        <taxon>ecological metagenomes</taxon>
    </lineage>
</organism>
<dbReference type="HAMAP" id="MF_00048">
    <property type="entry name" value="UPF0102"/>
    <property type="match status" value="1"/>
</dbReference>
<sequence>MARHNTVGKFGEGLAVEFLEKNGYRILEQNYQRKWCEIDIIAKKIGKRKFFRQSEPDELVFIEVKTRRGEQFGTPEESLDRKKKRQLTRSANAYVSFNNYRGQYRIDAVCIVLDNNWDPIRVDHYKNITGF</sequence>
<reference evidence="1" key="1">
    <citation type="journal article" date="2015" name="Nature">
        <title>Complex archaea that bridge the gap between prokaryotes and eukaryotes.</title>
        <authorList>
            <person name="Spang A."/>
            <person name="Saw J.H."/>
            <person name="Jorgensen S.L."/>
            <person name="Zaremba-Niedzwiedzka K."/>
            <person name="Martijn J."/>
            <person name="Lind A.E."/>
            <person name="van Eijk R."/>
            <person name="Schleper C."/>
            <person name="Guy L."/>
            <person name="Ettema T.J."/>
        </authorList>
    </citation>
    <scope>NUCLEOTIDE SEQUENCE</scope>
</reference>
<dbReference type="EMBL" id="LAZR01007352">
    <property type="protein sequence ID" value="KKM85816.1"/>
    <property type="molecule type" value="Genomic_DNA"/>
</dbReference>
<dbReference type="InterPro" id="IPR011856">
    <property type="entry name" value="tRNA_endonuc-like_dom_sf"/>
</dbReference>
<dbReference type="PANTHER" id="PTHR34039:SF1">
    <property type="entry name" value="UPF0102 PROTEIN YRAN"/>
    <property type="match status" value="1"/>
</dbReference>
<dbReference type="SUPFAM" id="SSF52980">
    <property type="entry name" value="Restriction endonuclease-like"/>
    <property type="match status" value="1"/>
</dbReference>
<dbReference type="InterPro" id="IPR011335">
    <property type="entry name" value="Restrct_endonuc-II-like"/>
</dbReference>
<dbReference type="AlphaFoldDB" id="A0A0F9LF12"/>
<name>A0A0F9LF12_9ZZZZ</name>
<gene>
    <name evidence="1" type="ORF">LCGC14_1285290</name>
</gene>
<accession>A0A0F9LF12</accession>
<dbReference type="PANTHER" id="PTHR34039">
    <property type="entry name" value="UPF0102 PROTEIN YRAN"/>
    <property type="match status" value="1"/>
</dbReference>
<dbReference type="Gene3D" id="3.40.1350.10">
    <property type="match status" value="1"/>
</dbReference>
<protein>
    <submittedName>
        <fullName evidence="1">Uncharacterized protein</fullName>
    </submittedName>
</protein>
<dbReference type="GO" id="GO:0003676">
    <property type="term" value="F:nucleic acid binding"/>
    <property type="evidence" value="ECO:0007669"/>
    <property type="project" value="InterPro"/>
</dbReference>
<proteinExistence type="inferred from homology"/>